<accession>A0A1E3GXT3</accession>
<sequence>MKGTKPHLIVDNSGVKRAPAAPSWLSDEAKAEWRRVVPVLVQRQILTVADLGGLENYCIAIGLVRQMEAKIQIEGAVIDSGNGARKNPAVAIQADAINRARLLAAELGLTPVSRSRPSIRTEEDNGDSDLGF</sequence>
<dbReference type="RefSeq" id="WP_069308089.1">
    <property type="nucleotide sequence ID" value="NZ_MCRJ01000128.1"/>
</dbReference>
<reference evidence="1 2" key="1">
    <citation type="submission" date="2016-07" db="EMBL/GenBank/DDBJ databases">
        <title>Draft Genome Sequence of Methylobrevis pamukkalensis PK2.</title>
        <authorList>
            <person name="Vasilenko O.V."/>
            <person name="Doronina N.V."/>
            <person name="Shmareva M.N."/>
            <person name="Tarlachkov S.V."/>
            <person name="Mustakhimov I."/>
            <person name="Trotsenko Y.A."/>
        </authorList>
    </citation>
    <scope>NUCLEOTIDE SEQUENCE [LARGE SCALE GENOMIC DNA]</scope>
    <source>
        <strain evidence="1 2">PK2</strain>
    </source>
</reference>
<dbReference type="Pfam" id="PF05119">
    <property type="entry name" value="Terminase_4"/>
    <property type="match status" value="1"/>
</dbReference>
<gene>
    <name evidence="1" type="ORF">A6302_03848</name>
</gene>
<comment type="caution">
    <text evidence="1">The sequence shown here is derived from an EMBL/GenBank/DDBJ whole genome shotgun (WGS) entry which is preliminary data.</text>
</comment>
<evidence type="ECO:0000313" key="1">
    <source>
        <dbReference type="EMBL" id="ODN68843.1"/>
    </source>
</evidence>
<evidence type="ECO:0000313" key="2">
    <source>
        <dbReference type="Proteomes" id="UP000094622"/>
    </source>
</evidence>
<dbReference type="NCBIfam" id="TIGR01558">
    <property type="entry name" value="sm_term_P27"/>
    <property type="match status" value="1"/>
</dbReference>
<dbReference type="PATRIC" id="fig|1439726.3.peg.4059"/>
<dbReference type="OrthoDB" id="7843333at2"/>
<organism evidence="1 2">
    <name type="scientific">Methylobrevis pamukkalensis</name>
    <dbReference type="NCBI Taxonomy" id="1439726"/>
    <lineage>
        <taxon>Bacteria</taxon>
        <taxon>Pseudomonadati</taxon>
        <taxon>Pseudomonadota</taxon>
        <taxon>Alphaproteobacteria</taxon>
        <taxon>Hyphomicrobiales</taxon>
        <taxon>Pleomorphomonadaceae</taxon>
        <taxon>Methylobrevis</taxon>
    </lineage>
</organism>
<keyword evidence="2" id="KW-1185">Reference proteome</keyword>
<dbReference type="InterPro" id="IPR006448">
    <property type="entry name" value="Phage_term_ssu_P27"/>
</dbReference>
<dbReference type="AlphaFoldDB" id="A0A1E3GXT3"/>
<dbReference type="EMBL" id="MCRJ01000128">
    <property type="protein sequence ID" value="ODN68843.1"/>
    <property type="molecule type" value="Genomic_DNA"/>
</dbReference>
<protein>
    <submittedName>
        <fullName evidence="1">Phage terminase, small subunit</fullName>
    </submittedName>
</protein>
<name>A0A1E3GXT3_9HYPH</name>
<dbReference type="Proteomes" id="UP000094622">
    <property type="component" value="Unassembled WGS sequence"/>
</dbReference>
<proteinExistence type="predicted"/>